<comment type="caution">
    <text evidence="2">The sequence shown here is derived from an EMBL/GenBank/DDBJ whole genome shotgun (WGS) entry which is preliminary data.</text>
</comment>
<sequence length="129" mass="15019">MTGLHSKDPKENVAHKDKRKSIMFEDIGNIVEGVGNRSNKDKRTTNPNTTRLNLVEEDNQGQILDGNHYRTRDITKIGEETRIVHQMKEQQNEPLETDHLEDFNYDDPLLVELLDRNWEKSLEHCIAPN</sequence>
<dbReference type="EMBL" id="JACGWO010000005">
    <property type="protein sequence ID" value="KAK4426761.1"/>
    <property type="molecule type" value="Genomic_DNA"/>
</dbReference>
<dbReference type="Proteomes" id="UP001293254">
    <property type="component" value="Unassembled WGS sequence"/>
</dbReference>
<reference evidence="2" key="1">
    <citation type="submission" date="2020-06" db="EMBL/GenBank/DDBJ databases">
        <authorList>
            <person name="Li T."/>
            <person name="Hu X."/>
            <person name="Zhang T."/>
            <person name="Song X."/>
            <person name="Zhang H."/>
            <person name="Dai N."/>
            <person name="Sheng W."/>
            <person name="Hou X."/>
            <person name="Wei L."/>
        </authorList>
    </citation>
    <scope>NUCLEOTIDE SEQUENCE</scope>
    <source>
        <strain evidence="2">3651</strain>
        <tissue evidence="2">Leaf</tissue>
    </source>
</reference>
<evidence type="ECO:0000313" key="2">
    <source>
        <dbReference type="EMBL" id="KAK4426761.1"/>
    </source>
</evidence>
<protein>
    <submittedName>
        <fullName evidence="2">Uncharacterized protein</fullName>
    </submittedName>
</protein>
<name>A0AAE1YAN2_9LAMI</name>
<feature type="region of interest" description="Disordered" evidence="1">
    <location>
        <begin position="1"/>
        <end position="20"/>
    </location>
</feature>
<dbReference type="AlphaFoldDB" id="A0AAE1YAN2"/>
<evidence type="ECO:0000313" key="3">
    <source>
        <dbReference type="Proteomes" id="UP001293254"/>
    </source>
</evidence>
<proteinExistence type="predicted"/>
<reference evidence="2" key="2">
    <citation type="journal article" date="2024" name="Plant">
        <title>Genomic evolution and insights into agronomic trait innovations of Sesamum species.</title>
        <authorList>
            <person name="Miao H."/>
            <person name="Wang L."/>
            <person name="Qu L."/>
            <person name="Liu H."/>
            <person name="Sun Y."/>
            <person name="Le M."/>
            <person name="Wang Q."/>
            <person name="Wei S."/>
            <person name="Zheng Y."/>
            <person name="Lin W."/>
            <person name="Duan Y."/>
            <person name="Cao H."/>
            <person name="Xiong S."/>
            <person name="Wang X."/>
            <person name="Wei L."/>
            <person name="Li C."/>
            <person name="Ma Q."/>
            <person name="Ju M."/>
            <person name="Zhao R."/>
            <person name="Li G."/>
            <person name="Mu C."/>
            <person name="Tian Q."/>
            <person name="Mei H."/>
            <person name="Zhang T."/>
            <person name="Gao T."/>
            <person name="Zhang H."/>
        </authorList>
    </citation>
    <scope>NUCLEOTIDE SEQUENCE</scope>
    <source>
        <strain evidence="2">3651</strain>
    </source>
</reference>
<gene>
    <name evidence="2" type="ORF">Salat_1444800</name>
</gene>
<evidence type="ECO:0000256" key="1">
    <source>
        <dbReference type="SAM" id="MobiDB-lite"/>
    </source>
</evidence>
<keyword evidence="3" id="KW-1185">Reference proteome</keyword>
<accession>A0AAE1YAN2</accession>
<organism evidence="2 3">
    <name type="scientific">Sesamum alatum</name>
    <dbReference type="NCBI Taxonomy" id="300844"/>
    <lineage>
        <taxon>Eukaryota</taxon>
        <taxon>Viridiplantae</taxon>
        <taxon>Streptophyta</taxon>
        <taxon>Embryophyta</taxon>
        <taxon>Tracheophyta</taxon>
        <taxon>Spermatophyta</taxon>
        <taxon>Magnoliopsida</taxon>
        <taxon>eudicotyledons</taxon>
        <taxon>Gunneridae</taxon>
        <taxon>Pentapetalae</taxon>
        <taxon>asterids</taxon>
        <taxon>lamiids</taxon>
        <taxon>Lamiales</taxon>
        <taxon>Pedaliaceae</taxon>
        <taxon>Sesamum</taxon>
    </lineage>
</organism>